<keyword evidence="1" id="KW-0732">Signal</keyword>
<dbReference type="EMBL" id="STFG01000011">
    <property type="protein sequence ID" value="THU00277.1"/>
    <property type="molecule type" value="Genomic_DNA"/>
</dbReference>
<proteinExistence type="predicted"/>
<dbReference type="RefSeq" id="WP_136573801.1">
    <property type="nucleotide sequence ID" value="NZ_STFG01000011.1"/>
</dbReference>
<name>A0A4S8F073_9BURK</name>
<organism evidence="2 3">
    <name type="scientific">Lampropedia puyangensis</name>
    <dbReference type="NCBI Taxonomy" id="1330072"/>
    <lineage>
        <taxon>Bacteria</taxon>
        <taxon>Pseudomonadati</taxon>
        <taxon>Pseudomonadota</taxon>
        <taxon>Betaproteobacteria</taxon>
        <taxon>Burkholderiales</taxon>
        <taxon>Comamonadaceae</taxon>
        <taxon>Lampropedia</taxon>
    </lineage>
</organism>
<accession>A0A4S8F073</accession>
<feature type="signal peptide" evidence="1">
    <location>
        <begin position="1"/>
        <end position="24"/>
    </location>
</feature>
<feature type="chain" id="PRO_5020476460" description="PEP-CTERM sorting domain-containing protein" evidence="1">
    <location>
        <begin position="25"/>
        <end position="270"/>
    </location>
</feature>
<dbReference type="OrthoDB" id="5760545at2"/>
<keyword evidence="3" id="KW-1185">Reference proteome</keyword>
<gene>
    <name evidence="2" type="ORF">E9531_10955</name>
</gene>
<evidence type="ECO:0000256" key="1">
    <source>
        <dbReference type="SAM" id="SignalP"/>
    </source>
</evidence>
<reference evidence="2 3" key="1">
    <citation type="journal article" date="2015" name="Antonie Van Leeuwenhoek">
        <title>Lampropedia puyangensis sp. nov., isolated from symptomatic bark of Populus ? euramericana canker and emended description of Lampropedia hyalina (Ehrenberg 1832) Lee et al. 2004.</title>
        <authorList>
            <person name="Li Y."/>
            <person name="Wang T."/>
            <person name="Piao C.G."/>
            <person name="Wang L.F."/>
            <person name="Tian G.Z."/>
            <person name="Zhu T.H."/>
            <person name="Guo M.W."/>
        </authorList>
    </citation>
    <scope>NUCLEOTIDE SEQUENCE [LARGE SCALE GENOMIC DNA]</scope>
    <source>
        <strain evidence="2 3">2-bin</strain>
    </source>
</reference>
<comment type="caution">
    <text evidence="2">The sequence shown here is derived from an EMBL/GenBank/DDBJ whole genome shotgun (WGS) entry which is preliminary data.</text>
</comment>
<dbReference type="AlphaFoldDB" id="A0A4S8F073"/>
<evidence type="ECO:0000313" key="2">
    <source>
        <dbReference type="EMBL" id="THU00277.1"/>
    </source>
</evidence>
<protein>
    <recommendedName>
        <fullName evidence="4">PEP-CTERM sorting domain-containing protein</fullName>
    </recommendedName>
</protein>
<evidence type="ECO:0008006" key="4">
    <source>
        <dbReference type="Google" id="ProtNLM"/>
    </source>
</evidence>
<sequence length="270" mass="28091">MTVKACAKMAAIALALSLSTIAAADSILVINSASTASEPEVSADITAQLPQTCGTQHQYTVVGTPPTDLTGYAQIWDIRYDDEDALLPATQERYRDYLEAGGRMFLMGENSGFAPRNDSLLTLIDMLGGGSLHFYPMGDEAQTITPPFDTGGLNSLAFVAAGGTTTAGTGVFATSNSNGGTAVAWAIGSLNQAPKGSLTVVFDVNFMLSNASLAEQQLFRNLCQFVSTGGNNPPEVTSGVHPVPVNTPIGLLAAISMLGLAAWRRAPRAS</sequence>
<evidence type="ECO:0000313" key="3">
    <source>
        <dbReference type="Proteomes" id="UP000308917"/>
    </source>
</evidence>
<dbReference type="Proteomes" id="UP000308917">
    <property type="component" value="Unassembled WGS sequence"/>
</dbReference>